<dbReference type="Gene3D" id="3.90.220.20">
    <property type="entry name" value="DNA methylase specificity domains"/>
    <property type="match status" value="2"/>
</dbReference>
<evidence type="ECO:0000313" key="6">
    <source>
        <dbReference type="Proteomes" id="UP001055117"/>
    </source>
</evidence>
<evidence type="ECO:0000256" key="3">
    <source>
        <dbReference type="ARBA" id="ARBA00023125"/>
    </source>
</evidence>
<dbReference type="PANTHER" id="PTHR30408">
    <property type="entry name" value="TYPE-1 RESTRICTION ENZYME ECOKI SPECIFICITY PROTEIN"/>
    <property type="match status" value="1"/>
</dbReference>
<feature type="domain" description="Type I restriction modification DNA specificity" evidence="4">
    <location>
        <begin position="8"/>
        <end position="177"/>
    </location>
</feature>
<reference evidence="5 6" key="1">
    <citation type="journal article" date="2021" name="Front. Microbiol.">
        <title>Comprehensive Comparative Genomics and Phenotyping of Methylobacterium Species.</title>
        <authorList>
            <person name="Alessa O."/>
            <person name="Ogura Y."/>
            <person name="Fujitani Y."/>
            <person name="Takami H."/>
            <person name="Hayashi T."/>
            <person name="Sahin N."/>
            <person name="Tani A."/>
        </authorList>
    </citation>
    <scope>NUCLEOTIDE SEQUENCE [LARGE SCALE GENOMIC DNA]</scope>
    <source>
        <strain evidence="5 6">DSM 23679</strain>
    </source>
</reference>
<comment type="similarity">
    <text evidence="1">Belongs to the type-I restriction system S methylase family.</text>
</comment>
<comment type="caution">
    <text evidence="5">The sequence shown here is derived from an EMBL/GenBank/DDBJ whole genome shotgun (WGS) entry which is preliminary data.</text>
</comment>
<evidence type="ECO:0000259" key="4">
    <source>
        <dbReference type="Pfam" id="PF01420"/>
    </source>
</evidence>
<dbReference type="EMBL" id="BPQG01000030">
    <property type="protein sequence ID" value="GJD44198.1"/>
    <property type="molecule type" value="Genomic_DNA"/>
</dbReference>
<gene>
    <name evidence="5" type="primary">hsdS_1</name>
    <name evidence="5" type="ORF">AFCDBAGC_2062</name>
</gene>
<dbReference type="Proteomes" id="UP001055117">
    <property type="component" value="Unassembled WGS sequence"/>
</dbReference>
<dbReference type="CDD" id="cd17521">
    <property type="entry name" value="RMtype1_S_Sau13435ORF2165P_TRD2-CR2_like"/>
    <property type="match status" value="1"/>
</dbReference>
<keyword evidence="2" id="KW-0680">Restriction system</keyword>
<dbReference type="SUPFAM" id="SSF116734">
    <property type="entry name" value="DNA methylase specificity domain"/>
    <property type="match status" value="2"/>
</dbReference>
<dbReference type="InterPro" id="IPR052021">
    <property type="entry name" value="Type-I_RS_S_subunit"/>
</dbReference>
<sequence length="390" mass="42698">MSCAFPVQRLGDIAQSIDYGLTASAISENTGNKFLRITDIQDGAVDWSSVPFCDAAEAKLRSAILNDGDIVFARTGATTGKSFLIKDPPQGAVFASYLIRVKPSRSVDASFLAHFFQSSKYWGQIRLKTQGAAQGGVNATSLSGLEIPLPPLDEQQRIAAILDKADALRRKRKRALELLGGLTQSVFLEMFGNPITNSMGWPTATLGSICDVRDGTHESPKYVADGFPLLTSKNFSNGKIDFDGAKFISENDYININRRSKVHKNDIVMPMIGTIGSPVLINREPNFAIKNVALFKFQKSKMVPEFVHALLAGPLLLKKISDASRGGTQKFLSLGDLRSLVVPLPPRHLQESFKKVDACNINLIINLDIEQLSLNELFISLQRRAFSGQL</sequence>
<dbReference type="InterPro" id="IPR044946">
    <property type="entry name" value="Restrct_endonuc_typeI_TRD_sf"/>
</dbReference>
<accession>A0ABQ4QG47</accession>
<dbReference type="PANTHER" id="PTHR30408:SF12">
    <property type="entry name" value="TYPE I RESTRICTION ENZYME MJAVIII SPECIFICITY SUBUNIT"/>
    <property type="match status" value="1"/>
</dbReference>
<evidence type="ECO:0000256" key="2">
    <source>
        <dbReference type="ARBA" id="ARBA00022747"/>
    </source>
</evidence>
<evidence type="ECO:0000256" key="1">
    <source>
        <dbReference type="ARBA" id="ARBA00010923"/>
    </source>
</evidence>
<dbReference type="InterPro" id="IPR000055">
    <property type="entry name" value="Restrct_endonuc_typeI_TRD"/>
</dbReference>
<organism evidence="5 6">
    <name type="scientific">Methylobacterium cerastii</name>
    <dbReference type="NCBI Taxonomy" id="932741"/>
    <lineage>
        <taxon>Bacteria</taxon>
        <taxon>Pseudomonadati</taxon>
        <taxon>Pseudomonadota</taxon>
        <taxon>Alphaproteobacteria</taxon>
        <taxon>Hyphomicrobiales</taxon>
        <taxon>Methylobacteriaceae</taxon>
        <taxon>Methylobacterium</taxon>
    </lineage>
</organism>
<keyword evidence="3" id="KW-0238">DNA-binding</keyword>
<dbReference type="Pfam" id="PF01420">
    <property type="entry name" value="Methylase_S"/>
    <property type="match status" value="2"/>
</dbReference>
<proteinExistence type="inferred from homology"/>
<keyword evidence="6" id="KW-1185">Reference proteome</keyword>
<feature type="domain" description="Type I restriction modification DNA specificity" evidence="4">
    <location>
        <begin position="201"/>
        <end position="350"/>
    </location>
</feature>
<protein>
    <submittedName>
        <fullName evidence="5">Type-1 restriction enzyme EcoKI specificity protein</fullName>
    </submittedName>
</protein>
<evidence type="ECO:0000313" key="5">
    <source>
        <dbReference type="EMBL" id="GJD44198.1"/>
    </source>
</evidence>
<name>A0ABQ4QG47_9HYPH</name>
<dbReference type="CDD" id="cd17246">
    <property type="entry name" value="RMtype1_S_SonII-TRD2-CR2_like"/>
    <property type="match status" value="1"/>
</dbReference>